<dbReference type="PANTHER" id="PTHR24198:SF165">
    <property type="entry name" value="ANKYRIN REPEAT-CONTAINING PROTEIN-RELATED"/>
    <property type="match status" value="1"/>
</dbReference>
<protein>
    <submittedName>
        <fullName evidence="4">Ankyrin</fullName>
    </submittedName>
</protein>
<dbReference type="Proteomes" id="UP000799428">
    <property type="component" value="Unassembled WGS sequence"/>
</dbReference>
<dbReference type="InterPro" id="IPR002110">
    <property type="entry name" value="Ankyrin_rpt"/>
</dbReference>
<dbReference type="OrthoDB" id="341259at2759"/>
<evidence type="ECO:0000256" key="2">
    <source>
        <dbReference type="ARBA" id="ARBA00023043"/>
    </source>
</evidence>
<dbReference type="EMBL" id="MU005764">
    <property type="protein sequence ID" value="KAF2715681.1"/>
    <property type="molecule type" value="Genomic_DNA"/>
</dbReference>
<organism evidence="4 5">
    <name type="scientific">Pleomassaria siparia CBS 279.74</name>
    <dbReference type="NCBI Taxonomy" id="1314801"/>
    <lineage>
        <taxon>Eukaryota</taxon>
        <taxon>Fungi</taxon>
        <taxon>Dikarya</taxon>
        <taxon>Ascomycota</taxon>
        <taxon>Pezizomycotina</taxon>
        <taxon>Dothideomycetes</taxon>
        <taxon>Pleosporomycetidae</taxon>
        <taxon>Pleosporales</taxon>
        <taxon>Pleomassariaceae</taxon>
        <taxon>Pleomassaria</taxon>
    </lineage>
</organism>
<sequence>MVPQVCKCNSYAGFAPPDLGFELRKCHLGTKRENRTKVDHDVRVLTCTSTNTVLQQQMLEGHESQAIFKKAGDVASTYYVGPEDAEFSFDDVVVSSTAYHRAFAQQQARNQAVDSDLGRTNEDFITGRKQKEELVPIQSSVARHSIDSSPGKNSYSSSTLPVPLQWAMRKGFASVVQSLLDGKTAIDGTYRTWDAFMIVIAMKPQNGLVNEILLSNSKKEGNINVTTTGGLTPLHLACMNGGSSSRLKIIQLLLDNDADFNSIASFDHVDGHDIDRGQNSIEYSWCTLLQIAYRRGLEQTVALLLSHCGVAAINRSDSMGHTFVHYVAGKGDLEMWPAVSTANTDLNVQSENGTTPLHYACSAPGDCLEFVEVLFKRLSRAQQIHRNKIGELSLHYAAAEGNTRITEYLFKKIQQRQPPIERFRNNTIDAGLLPRPQIYNSLPH</sequence>
<reference evidence="4" key="1">
    <citation type="journal article" date="2020" name="Stud. Mycol.">
        <title>101 Dothideomycetes genomes: a test case for predicting lifestyles and emergence of pathogens.</title>
        <authorList>
            <person name="Haridas S."/>
            <person name="Albert R."/>
            <person name="Binder M."/>
            <person name="Bloem J."/>
            <person name="Labutti K."/>
            <person name="Salamov A."/>
            <person name="Andreopoulos B."/>
            <person name="Baker S."/>
            <person name="Barry K."/>
            <person name="Bills G."/>
            <person name="Bluhm B."/>
            <person name="Cannon C."/>
            <person name="Castanera R."/>
            <person name="Culley D."/>
            <person name="Daum C."/>
            <person name="Ezra D."/>
            <person name="Gonzalez J."/>
            <person name="Henrissat B."/>
            <person name="Kuo A."/>
            <person name="Liang C."/>
            <person name="Lipzen A."/>
            <person name="Lutzoni F."/>
            <person name="Magnuson J."/>
            <person name="Mondo S."/>
            <person name="Nolan M."/>
            <person name="Ohm R."/>
            <person name="Pangilinan J."/>
            <person name="Park H.-J."/>
            <person name="Ramirez L."/>
            <person name="Alfaro M."/>
            <person name="Sun H."/>
            <person name="Tritt A."/>
            <person name="Yoshinaga Y."/>
            <person name="Zwiers L.-H."/>
            <person name="Turgeon B."/>
            <person name="Goodwin S."/>
            <person name="Spatafora J."/>
            <person name="Crous P."/>
            <person name="Grigoriev I."/>
        </authorList>
    </citation>
    <scope>NUCLEOTIDE SEQUENCE</scope>
    <source>
        <strain evidence="4">CBS 279.74</strain>
    </source>
</reference>
<gene>
    <name evidence="4" type="ORF">K504DRAFT_446504</name>
</gene>
<dbReference type="Gene3D" id="1.25.40.20">
    <property type="entry name" value="Ankyrin repeat-containing domain"/>
    <property type="match status" value="1"/>
</dbReference>
<evidence type="ECO:0000313" key="4">
    <source>
        <dbReference type="EMBL" id="KAF2715681.1"/>
    </source>
</evidence>
<name>A0A6G1KTG4_9PLEO</name>
<dbReference type="SMART" id="SM00248">
    <property type="entry name" value="ANK"/>
    <property type="match status" value="6"/>
</dbReference>
<keyword evidence="2 3" id="KW-0040">ANK repeat</keyword>
<dbReference type="PROSITE" id="PS50297">
    <property type="entry name" value="ANK_REP_REGION"/>
    <property type="match status" value="1"/>
</dbReference>
<keyword evidence="5" id="KW-1185">Reference proteome</keyword>
<dbReference type="SUPFAM" id="SSF48403">
    <property type="entry name" value="Ankyrin repeat"/>
    <property type="match status" value="1"/>
</dbReference>
<proteinExistence type="predicted"/>
<dbReference type="InterPro" id="IPR036770">
    <property type="entry name" value="Ankyrin_rpt-contain_sf"/>
</dbReference>
<accession>A0A6G1KTG4</accession>
<keyword evidence="1" id="KW-0677">Repeat</keyword>
<dbReference type="Pfam" id="PF12796">
    <property type="entry name" value="Ank_2"/>
    <property type="match status" value="2"/>
</dbReference>
<evidence type="ECO:0000256" key="1">
    <source>
        <dbReference type="ARBA" id="ARBA00022737"/>
    </source>
</evidence>
<evidence type="ECO:0000256" key="3">
    <source>
        <dbReference type="PROSITE-ProRule" id="PRU00023"/>
    </source>
</evidence>
<dbReference type="PANTHER" id="PTHR24198">
    <property type="entry name" value="ANKYRIN REPEAT AND PROTEIN KINASE DOMAIN-CONTAINING PROTEIN"/>
    <property type="match status" value="1"/>
</dbReference>
<dbReference type="PROSITE" id="PS50088">
    <property type="entry name" value="ANK_REPEAT"/>
    <property type="match status" value="1"/>
</dbReference>
<dbReference type="AlphaFoldDB" id="A0A6G1KTG4"/>
<evidence type="ECO:0000313" key="5">
    <source>
        <dbReference type="Proteomes" id="UP000799428"/>
    </source>
</evidence>
<feature type="repeat" description="ANK" evidence="3">
    <location>
        <begin position="229"/>
        <end position="265"/>
    </location>
</feature>